<proteinExistence type="inferred from homology"/>
<dbReference type="OrthoDB" id="269227at2759"/>
<accession>A0A8K0SNX0</accession>
<feature type="domain" description="Glucose-methanol-choline oxidoreductase N-terminal" evidence="4">
    <location>
        <begin position="83"/>
        <end position="106"/>
    </location>
</feature>
<reference evidence="5" key="1">
    <citation type="journal article" date="2021" name="Nat. Commun.">
        <title>Genetic determinants of endophytism in the Arabidopsis root mycobiome.</title>
        <authorList>
            <person name="Mesny F."/>
            <person name="Miyauchi S."/>
            <person name="Thiergart T."/>
            <person name="Pickel B."/>
            <person name="Atanasova L."/>
            <person name="Karlsson M."/>
            <person name="Huettel B."/>
            <person name="Barry K.W."/>
            <person name="Haridas S."/>
            <person name="Chen C."/>
            <person name="Bauer D."/>
            <person name="Andreopoulos W."/>
            <person name="Pangilinan J."/>
            <person name="LaButti K."/>
            <person name="Riley R."/>
            <person name="Lipzen A."/>
            <person name="Clum A."/>
            <person name="Drula E."/>
            <person name="Henrissat B."/>
            <person name="Kohler A."/>
            <person name="Grigoriev I.V."/>
            <person name="Martin F.M."/>
            <person name="Hacquard S."/>
        </authorList>
    </citation>
    <scope>NUCLEOTIDE SEQUENCE</scope>
    <source>
        <strain evidence="5">MPI-CAGE-CH-0235</strain>
    </source>
</reference>
<dbReference type="Gene3D" id="3.50.50.60">
    <property type="entry name" value="FAD/NAD(P)-binding domain"/>
    <property type="match status" value="1"/>
</dbReference>
<dbReference type="AlphaFoldDB" id="A0A8K0SNX0"/>
<comment type="caution">
    <text evidence="5">The sequence shown here is derived from an EMBL/GenBank/DDBJ whole genome shotgun (WGS) entry which is preliminary data.</text>
</comment>
<dbReference type="PIRSF" id="PIRSF000137">
    <property type="entry name" value="Alcohol_oxidase"/>
    <property type="match status" value="1"/>
</dbReference>
<dbReference type="InterPro" id="IPR036188">
    <property type="entry name" value="FAD/NAD-bd_sf"/>
</dbReference>
<keyword evidence="2 3" id="KW-0274">FAD</keyword>
<name>A0A8K0SNX0_9HYPO</name>
<dbReference type="PANTHER" id="PTHR11552:SF210">
    <property type="entry name" value="GLUCOSE-METHANOL-CHOLINE OXIDOREDUCTASE N-TERMINAL DOMAIN-CONTAINING PROTEIN-RELATED"/>
    <property type="match status" value="1"/>
</dbReference>
<dbReference type="SUPFAM" id="SSF51905">
    <property type="entry name" value="FAD/NAD(P)-binding domain"/>
    <property type="match status" value="1"/>
</dbReference>
<dbReference type="PANTHER" id="PTHR11552">
    <property type="entry name" value="GLUCOSE-METHANOL-CHOLINE GMC OXIDOREDUCTASE"/>
    <property type="match status" value="1"/>
</dbReference>
<organism evidence="5 6">
    <name type="scientific">Stachybotrys elegans</name>
    <dbReference type="NCBI Taxonomy" id="80388"/>
    <lineage>
        <taxon>Eukaryota</taxon>
        <taxon>Fungi</taxon>
        <taxon>Dikarya</taxon>
        <taxon>Ascomycota</taxon>
        <taxon>Pezizomycotina</taxon>
        <taxon>Sordariomycetes</taxon>
        <taxon>Hypocreomycetidae</taxon>
        <taxon>Hypocreales</taxon>
        <taxon>Stachybotryaceae</taxon>
        <taxon>Stachybotrys</taxon>
    </lineage>
</organism>
<dbReference type="SUPFAM" id="SSF54373">
    <property type="entry name" value="FAD-linked reductases, C-terminal domain"/>
    <property type="match status" value="1"/>
</dbReference>
<evidence type="ECO:0000256" key="3">
    <source>
        <dbReference type="RuleBase" id="RU003968"/>
    </source>
</evidence>
<comment type="cofactor">
    <cofactor evidence="2">
        <name>FAD</name>
        <dbReference type="ChEBI" id="CHEBI:57692"/>
    </cofactor>
</comment>
<dbReference type="Pfam" id="PF00732">
    <property type="entry name" value="GMC_oxred_N"/>
    <property type="match status" value="1"/>
</dbReference>
<evidence type="ECO:0000256" key="2">
    <source>
        <dbReference type="PIRSR" id="PIRSR000137-2"/>
    </source>
</evidence>
<protein>
    <recommendedName>
        <fullName evidence="4">Glucose-methanol-choline oxidoreductase N-terminal domain-containing protein</fullName>
    </recommendedName>
</protein>
<dbReference type="EMBL" id="JAGPNK010000009">
    <property type="protein sequence ID" value="KAH7313674.1"/>
    <property type="molecule type" value="Genomic_DNA"/>
</dbReference>
<dbReference type="InterPro" id="IPR012132">
    <property type="entry name" value="GMC_OxRdtase"/>
</dbReference>
<keyword evidence="3" id="KW-0285">Flavoprotein</keyword>
<evidence type="ECO:0000313" key="5">
    <source>
        <dbReference type="EMBL" id="KAH7313674.1"/>
    </source>
</evidence>
<evidence type="ECO:0000313" key="6">
    <source>
        <dbReference type="Proteomes" id="UP000813444"/>
    </source>
</evidence>
<keyword evidence="6" id="KW-1185">Reference proteome</keyword>
<gene>
    <name evidence="5" type="ORF">B0I35DRAFT_452065</name>
</gene>
<dbReference type="PROSITE" id="PS00623">
    <property type="entry name" value="GMC_OXRED_1"/>
    <property type="match status" value="1"/>
</dbReference>
<dbReference type="Pfam" id="PF05199">
    <property type="entry name" value="GMC_oxred_C"/>
    <property type="match status" value="1"/>
</dbReference>
<dbReference type="Proteomes" id="UP000813444">
    <property type="component" value="Unassembled WGS sequence"/>
</dbReference>
<dbReference type="GO" id="GO:0050660">
    <property type="term" value="F:flavin adenine dinucleotide binding"/>
    <property type="evidence" value="ECO:0007669"/>
    <property type="project" value="InterPro"/>
</dbReference>
<evidence type="ECO:0000256" key="1">
    <source>
        <dbReference type="ARBA" id="ARBA00010790"/>
    </source>
</evidence>
<dbReference type="InterPro" id="IPR007867">
    <property type="entry name" value="GMC_OxRtase_C"/>
</dbReference>
<dbReference type="Gene3D" id="3.30.560.10">
    <property type="entry name" value="Glucose Oxidase, domain 3"/>
    <property type="match status" value="1"/>
</dbReference>
<dbReference type="InterPro" id="IPR000172">
    <property type="entry name" value="GMC_OxRdtase_N"/>
</dbReference>
<evidence type="ECO:0000259" key="4">
    <source>
        <dbReference type="PROSITE" id="PS00623"/>
    </source>
</evidence>
<dbReference type="GO" id="GO:0016614">
    <property type="term" value="F:oxidoreductase activity, acting on CH-OH group of donors"/>
    <property type="evidence" value="ECO:0007669"/>
    <property type="project" value="InterPro"/>
</dbReference>
<comment type="similarity">
    <text evidence="1 3">Belongs to the GMC oxidoreductase family.</text>
</comment>
<feature type="binding site" evidence="2">
    <location>
        <begin position="15"/>
        <end position="16"/>
    </location>
    <ligand>
        <name>FAD</name>
        <dbReference type="ChEBI" id="CHEBI:57692"/>
    </ligand>
</feature>
<sequence length="596" mass="63600">MAHPITDYIIVGGGTSGLVVASRLSEDPDTSVLILEAGADLSADPRVNIPAFWTSLLGSDADWQFRSAPQPGLGGRTIAEPQGKAVGGSSTINGQAWIAPAKRDIDAWETLGNPGWNWEGLAPYYKKSYTLIPPSDQETLDHLGIDWINDEYRGTSGPLKISFPGIVQNPLCKAWIDAFRSMDKITTGDPFSGTSVGGYSNTASVDPDTKTRSYAVSAYGHALQRPNVRLITGAKAHKVLFAYTENGTPVATRVLAQVGDAEPEVFTCAKEIILAAGVFNTPKLLELSGIGGQEILATHGIPVVVDLPGVGENMQDHLMTGVSYEVIDGVVTGDALMRQEPEALALAQKLYVEHKAGPFTVGGIQSHAYMPTPGGSGPELLDKYPGLPNDPDFYNAIRSLIELPDEASAAWFLFLAQTNLHESGDSFVGSKLLPESFASLGCSQSHAFSRGATHIASPDVDVPPTIDPRYFSHPADLEIMGRHVQALEQLRETAALSAFLKPGGKRNHPDAHGIRDLEGAKKYVVDSATSSYHTCGTAAMRPHERGGVVDGELRVHGTERLRVVDASVFPLIPRGNIQSSVYAVAEKAADLIGHSK</sequence>